<evidence type="ECO:0000313" key="2">
    <source>
        <dbReference type="Proteomes" id="UP001207468"/>
    </source>
</evidence>
<proteinExistence type="predicted"/>
<keyword evidence="2" id="KW-1185">Reference proteome</keyword>
<dbReference type="Proteomes" id="UP001207468">
    <property type="component" value="Unassembled WGS sequence"/>
</dbReference>
<protein>
    <submittedName>
        <fullName evidence="1">Uncharacterized protein</fullName>
    </submittedName>
</protein>
<gene>
    <name evidence="1" type="ORF">F5148DRAFT_1148826</name>
</gene>
<dbReference type="EMBL" id="JAGFNK010000080">
    <property type="protein sequence ID" value="KAI9508742.1"/>
    <property type="molecule type" value="Genomic_DNA"/>
</dbReference>
<evidence type="ECO:0000313" key="1">
    <source>
        <dbReference type="EMBL" id="KAI9508742.1"/>
    </source>
</evidence>
<name>A0ACC0UD31_9AGAM</name>
<comment type="caution">
    <text evidence="1">The sequence shown here is derived from an EMBL/GenBank/DDBJ whole genome shotgun (WGS) entry which is preliminary data.</text>
</comment>
<organism evidence="1 2">
    <name type="scientific">Russula earlei</name>
    <dbReference type="NCBI Taxonomy" id="71964"/>
    <lineage>
        <taxon>Eukaryota</taxon>
        <taxon>Fungi</taxon>
        <taxon>Dikarya</taxon>
        <taxon>Basidiomycota</taxon>
        <taxon>Agaricomycotina</taxon>
        <taxon>Agaricomycetes</taxon>
        <taxon>Russulales</taxon>
        <taxon>Russulaceae</taxon>
        <taxon>Russula</taxon>
    </lineage>
</organism>
<accession>A0ACC0UD31</accession>
<reference evidence="1" key="1">
    <citation type="submission" date="2021-03" db="EMBL/GenBank/DDBJ databases">
        <title>Evolutionary priming and transition to the ectomycorrhizal habit in an iconic lineage of mushroom-forming fungi: is preadaptation a requirement?</title>
        <authorList>
            <consortium name="DOE Joint Genome Institute"/>
            <person name="Looney B.P."/>
            <person name="Miyauchi S."/>
            <person name="Morin E."/>
            <person name="Drula E."/>
            <person name="Courty P.E."/>
            <person name="Chicoki N."/>
            <person name="Fauchery L."/>
            <person name="Kohler A."/>
            <person name="Kuo A."/>
            <person name="LaButti K."/>
            <person name="Pangilinan J."/>
            <person name="Lipzen A."/>
            <person name="Riley R."/>
            <person name="Andreopoulos W."/>
            <person name="He G."/>
            <person name="Johnson J."/>
            <person name="Barry K.W."/>
            <person name="Grigoriev I.V."/>
            <person name="Nagy L."/>
            <person name="Hibbett D."/>
            <person name="Henrissat B."/>
            <person name="Matheny P.B."/>
            <person name="Labbe J."/>
            <person name="Martin A.F."/>
        </authorList>
    </citation>
    <scope>NUCLEOTIDE SEQUENCE</scope>
    <source>
        <strain evidence="1">BPL698</strain>
    </source>
</reference>
<sequence>MAGDACEKFVGPMPICEFLSEFIPKASQDRPAINFNFEHNSVSQNEGHFDPLRSHWTGKYNDSAYKICSQLITYASTLHHSQFHLFSFAIILFGKSGRLLQWDCSSLIYSEPFYWVEKHDTLFEFIWRLNFLSNADRGQDTTVISVVPNDEATVAISKLNEYEGLMIKKDFWHIDHQGTQKEGDMYRELHGAQVPHILVFGQAGNVPLSPDHANTVPLVVQRTKMQDYTKGKGKNKWCLGRPNVDLYVHYQLVLETLGQLLSTFKSTWQLCQVIQDAIMGKNWCNV</sequence>